<dbReference type="AlphaFoldDB" id="E4T066"/>
<accession>E4T066</accession>
<dbReference type="KEGG" id="ppn:Palpr_0094"/>
<gene>
    <name evidence="1" type="ordered locus">Palpr_0094</name>
</gene>
<sequence length="63" mass="7506">MLFHRVSKNWSNIQNAYILLCNSILHTICDNYNIYYISVLSTKNIDFVNLRQRVPIIISLIEY</sequence>
<name>E4T066_PALPW</name>
<evidence type="ECO:0000313" key="1">
    <source>
        <dbReference type="EMBL" id="ADQ78256.1"/>
    </source>
</evidence>
<dbReference type="Proteomes" id="UP000008718">
    <property type="component" value="Chromosome"/>
</dbReference>
<dbReference type="STRING" id="694427.Palpr_0094"/>
<evidence type="ECO:0000313" key="2">
    <source>
        <dbReference type="Proteomes" id="UP000008718"/>
    </source>
</evidence>
<organism evidence="1 2">
    <name type="scientific">Paludibacter propionicigenes (strain DSM 17365 / JCM 13257 / WB4)</name>
    <dbReference type="NCBI Taxonomy" id="694427"/>
    <lineage>
        <taxon>Bacteria</taxon>
        <taxon>Pseudomonadati</taxon>
        <taxon>Bacteroidota</taxon>
        <taxon>Bacteroidia</taxon>
        <taxon>Bacteroidales</taxon>
        <taxon>Paludibacteraceae</taxon>
        <taxon>Paludibacter</taxon>
    </lineage>
</organism>
<reference key="1">
    <citation type="submission" date="2010-11" db="EMBL/GenBank/DDBJ databases">
        <title>The complete genome of Paludibacter propionicigenes DSM 17365.</title>
        <authorList>
            <consortium name="US DOE Joint Genome Institute (JGI-PGF)"/>
            <person name="Lucas S."/>
            <person name="Copeland A."/>
            <person name="Lapidus A."/>
            <person name="Bruce D."/>
            <person name="Goodwin L."/>
            <person name="Pitluck S."/>
            <person name="Kyrpides N."/>
            <person name="Mavromatis K."/>
            <person name="Ivanova N."/>
            <person name="Munk A.C."/>
            <person name="Brettin T."/>
            <person name="Detter J.C."/>
            <person name="Han C."/>
            <person name="Tapia R."/>
            <person name="Land M."/>
            <person name="Hauser L."/>
            <person name="Markowitz V."/>
            <person name="Cheng J.-F."/>
            <person name="Hugenholtz P."/>
            <person name="Woyke T."/>
            <person name="Wu D."/>
            <person name="Gronow S."/>
            <person name="Wellnitz S."/>
            <person name="Brambilla E."/>
            <person name="Klenk H.-P."/>
            <person name="Eisen J.A."/>
        </authorList>
    </citation>
    <scope>NUCLEOTIDE SEQUENCE</scope>
    <source>
        <strain>WB4</strain>
    </source>
</reference>
<dbReference type="HOGENOM" id="CLU_2881709_0_0_10"/>
<dbReference type="EMBL" id="CP002345">
    <property type="protein sequence ID" value="ADQ78256.1"/>
    <property type="molecule type" value="Genomic_DNA"/>
</dbReference>
<protein>
    <submittedName>
        <fullName evidence="1">Uncharacterized protein</fullName>
    </submittedName>
</protein>
<reference evidence="1 2" key="2">
    <citation type="journal article" date="2011" name="Stand. Genomic Sci.">
        <title>Complete genome sequence of Paludibacter propionicigenes type strain (WB4).</title>
        <authorList>
            <person name="Gronow S."/>
            <person name="Munk C."/>
            <person name="Lapidus A."/>
            <person name="Nolan M."/>
            <person name="Lucas S."/>
            <person name="Hammon N."/>
            <person name="Deshpande S."/>
            <person name="Cheng J.F."/>
            <person name="Tapia R."/>
            <person name="Han C."/>
            <person name="Goodwin L."/>
            <person name="Pitluck S."/>
            <person name="Liolios K."/>
            <person name="Ivanova N."/>
            <person name="Mavromatis K."/>
            <person name="Mikhailova N."/>
            <person name="Pati A."/>
            <person name="Chen A."/>
            <person name="Palaniappan K."/>
            <person name="Land M."/>
            <person name="Hauser L."/>
            <person name="Chang Y.J."/>
            <person name="Jeffries C.D."/>
            <person name="Brambilla E."/>
            <person name="Rohde M."/>
            <person name="Goker M."/>
            <person name="Detter J.C."/>
            <person name="Woyke T."/>
            <person name="Bristow J."/>
            <person name="Eisen J.A."/>
            <person name="Markowitz V."/>
            <person name="Hugenholtz P."/>
            <person name="Kyrpides N.C."/>
            <person name="Klenk H.P."/>
        </authorList>
    </citation>
    <scope>NUCLEOTIDE SEQUENCE [LARGE SCALE GENOMIC DNA]</scope>
    <source>
        <strain evidence="2">DSM 17365 / JCM 13257 / WB4</strain>
    </source>
</reference>
<keyword evidence="2" id="KW-1185">Reference proteome</keyword>
<proteinExistence type="predicted"/>